<name>A0A0F5IPK1_9BACT</name>
<protein>
    <submittedName>
        <fullName evidence="1">Uncharacterized protein</fullName>
    </submittedName>
</protein>
<comment type="caution">
    <text evidence="1">The sequence shown here is derived from an EMBL/GenBank/DDBJ whole genome shotgun (WGS) entry which is preliminary data.</text>
</comment>
<dbReference type="Gene3D" id="1.10.10.10">
    <property type="entry name" value="Winged helix-like DNA-binding domain superfamily/Winged helix DNA-binding domain"/>
    <property type="match status" value="1"/>
</dbReference>
<organism evidence="1 2">
    <name type="scientific">Parabacteroides goldsteinii DSM 19448 = WAL 12034</name>
    <dbReference type="NCBI Taxonomy" id="927665"/>
    <lineage>
        <taxon>Bacteria</taxon>
        <taxon>Pseudomonadati</taxon>
        <taxon>Bacteroidota</taxon>
        <taxon>Bacteroidia</taxon>
        <taxon>Bacteroidales</taxon>
        <taxon>Tannerellaceae</taxon>
        <taxon>Parabacteroides</taxon>
    </lineage>
</organism>
<evidence type="ECO:0000313" key="1">
    <source>
        <dbReference type="EMBL" id="KKB47275.1"/>
    </source>
</evidence>
<gene>
    <name evidence="1" type="ORF">HMPREF1535_04685</name>
</gene>
<proteinExistence type="predicted"/>
<evidence type="ECO:0000313" key="2">
    <source>
        <dbReference type="Proteomes" id="UP000033047"/>
    </source>
</evidence>
<dbReference type="InterPro" id="IPR036388">
    <property type="entry name" value="WH-like_DNA-bd_sf"/>
</dbReference>
<reference evidence="1 2" key="1">
    <citation type="submission" date="2013-04" db="EMBL/GenBank/DDBJ databases">
        <title>The Genome Sequence of Parabacteroides goldsteinii DSM 19448.</title>
        <authorList>
            <consortium name="The Broad Institute Genomics Platform"/>
            <person name="Earl A."/>
            <person name="Ward D."/>
            <person name="Feldgarden M."/>
            <person name="Gevers D."/>
            <person name="Martens E."/>
            <person name="Sakamoto M."/>
            <person name="Benno Y."/>
            <person name="Song Y."/>
            <person name="Liu C."/>
            <person name="Lee J."/>
            <person name="Bolanos M."/>
            <person name="Vaisanen M.L."/>
            <person name="Finegold S.M."/>
            <person name="Walker B."/>
            <person name="Young S."/>
            <person name="Zeng Q."/>
            <person name="Gargeya S."/>
            <person name="Fitzgerald M."/>
            <person name="Haas B."/>
            <person name="Abouelleil A."/>
            <person name="Allen A.W."/>
            <person name="Alvarado L."/>
            <person name="Arachchi H.M."/>
            <person name="Berlin A.M."/>
            <person name="Chapman S.B."/>
            <person name="Gainer-Dewar J."/>
            <person name="Goldberg J."/>
            <person name="Griggs A."/>
            <person name="Gujja S."/>
            <person name="Hansen M."/>
            <person name="Howarth C."/>
            <person name="Imamovic A."/>
            <person name="Ireland A."/>
            <person name="Larimer J."/>
            <person name="McCowan C."/>
            <person name="Murphy C."/>
            <person name="Pearson M."/>
            <person name="Poon T.W."/>
            <person name="Priest M."/>
            <person name="Roberts A."/>
            <person name="Saif S."/>
            <person name="Shea T."/>
            <person name="Sisk P."/>
            <person name="Sykes S."/>
            <person name="Wortman J."/>
            <person name="Nusbaum C."/>
            <person name="Birren B."/>
        </authorList>
    </citation>
    <scope>NUCLEOTIDE SEQUENCE [LARGE SCALE GENOMIC DNA]</scope>
    <source>
        <strain evidence="1 2">DSM 19448</strain>
    </source>
</reference>
<dbReference type="AlphaFoldDB" id="A0A0F5IPK1"/>
<dbReference type="EMBL" id="AQHV01000026">
    <property type="protein sequence ID" value="KKB47275.1"/>
    <property type="molecule type" value="Genomic_DNA"/>
</dbReference>
<dbReference type="HOGENOM" id="CLU_2451888_0_0_10"/>
<accession>A0A0F5IPK1</accession>
<dbReference type="PATRIC" id="fig|927665.4.peg.4805"/>
<dbReference type="RefSeq" id="WP_007654037.1">
    <property type="nucleotide sequence ID" value="NZ_KQ033914.1"/>
</dbReference>
<dbReference type="Proteomes" id="UP000033047">
    <property type="component" value="Unassembled WGS sequence"/>
</dbReference>
<sequence>MSQPDNKSKRAVIVFNKKGEYVAVIASITQAALIQGVNKKLIYYNCIGKSIMVGNFYFRFYLSELGLTLSDLDNLTVQKYDELYREATE</sequence>